<dbReference type="EMBL" id="KJ210699">
    <property type="protein sequence ID" value="AHW68376.1"/>
    <property type="molecule type" value="mRNA"/>
</dbReference>
<name>X5EP96_9MICR</name>
<feature type="compositionally biased region" description="Low complexity" evidence="1">
    <location>
        <begin position="51"/>
        <end position="74"/>
    </location>
</feature>
<dbReference type="AlphaFoldDB" id="X5EP96"/>
<proteinExistence type="evidence at transcript level"/>
<accession>X5EP96</accession>
<protein>
    <submittedName>
        <fullName evidence="2">Uncharacterized protein</fullName>
    </submittedName>
</protein>
<evidence type="ECO:0000313" key="2">
    <source>
        <dbReference type="EMBL" id="AHW68376.1"/>
    </source>
</evidence>
<evidence type="ECO:0000256" key="1">
    <source>
        <dbReference type="SAM" id="MobiDB-lite"/>
    </source>
</evidence>
<feature type="compositionally biased region" description="Polar residues" evidence="1">
    <location>
        <begin position="75"/>
        <end position="121"/>
    </location>
</feature>
<feature type="region of interest" description="Disordered" evidence="1">
    <location>
        <begin position="50"/>
        <end position="121"/>
    </location>
</feature>
<reference evidence="2" key="1">
    <citation type="journal article" date="2015" name="Parasitol. Res.">
        <title>Morphological and molecular characterization of Nosema pernyi, a microsporidian parasite in Antheraea pernyi.</title>
        <authorList>
            <person name="Wang Y."/>
            <person name="Liu W."/>
            <person name="Jiang Y."/>
            <person name="Huang L."/>
            <person name="Irfan M."/>
            <person name="Shi S."/>
            <person name="Yang R."/>
            <person name="Qin L."/>
        </authorList>
    </citation>
    <scope>NUCLEOTIDE SEQUENCE</scope>
</reference>
<organism evidence="2">
    <name type="scientific">Nosema pernyi</name>
    <dbReference type="NCBI Taxonomy" id="1112939"/>
    <lineage>
        <taxon>Eukaryota</taxon>
        <taxon>Fungi</taxon>
        <taxon>Fungi incertae sedis</taxon>
        <taxon>Microsporidia</taxon>
        <taxon>Nosematidae</taxon>
        <taxon>Nosema</taxon>
    </lineage>
</organism>
<sequence>MEDDDIKRIEEERRKKINFEMRNRHRRGYEMNSEIRNDYEGYNSFNNQSHFNQGFNNNLNTNQSFNNNLNTNQGPFNSASYNQQLNPQGFNNNLNINQGPFNSASYNQQLNPQGFNNNLNINQGPFNLASYNQQLNPQSLNTNQSFNVNNTNQSLPININNTLHSIPTNYTEPPSYSLKLSNFYFSNFVFKPNFHQIENAIRQEAQHAISDQILKLKIEINKRLNQVNNDPDKVEMIGNMLKVYSNNYIFIDIFTCKFIEQSTVQISRNLNLYRPFGHLFKKVFTDSLLDFYKASVIKKTGDGPALKGIYGGFFGVLIEMDFVEELWAFGAGLLNGEYNENTFVVLEVYLIVGGDYLKAKSIRQYGRLQRYIKKNVLHEIRDKALKFRIGSLV</sequence>